<dbReference type="CDD" id="cd00030">
    <property type="entry name" value="C2"/>
    <property type="match status" value="1"/>
</dbReference>
<keyword evidence="5" id="KW-0418">Kinase</keyword>
<comment type="caution">
    <text evidence="10">The sequence shown here is derived from an EMBL/GenBank/DDBJ whole genome shotgun (WGS) entry which is preliminary data.</text>
</comment>
<dbReference type="InterPro" id="IPR006073">
    <property type="entry name" value="GTP-bd"/>
</dbReference>
<dbReference type="Pfam" id="PF00168">
    <property type="entry name" value="C2"/>
    <property type="match status" value="1"/>
</dbReference>
<dbReference type="InterPro" id="IPR035892">
    <property type="entry name" value="C2_domain_sf"/>
</dbReference>
<keyword evidence="11" id="KW-1185">Reference proteome</keyword>
<dbReference type="Gene3D" id="3.40.50.300">
    <property type="entry name" value="P-loop containing nucleotide triphosphate hydrolases"/>
    <property type="match status" value="1"/>
</dbReference>
<dbReference type="GO" id="GO:0004674">
    <property type="term" value="F:protein serine/threonine kinase activity"/>
    <property type="evidence" value="ECO:0007669"/>
    <property type="project" value="UniProtKB-KW"/>
</dbReference>
<keyword evidence="6 7" id="KW-0067">ATP-binding</keyword>
<dbReference type="InterPro" id="IPR001245">
    <property type="entry name" value="Ser-Thr/Tyr_kinase_cat_dom"/>
</dbReference>
<proteinExistence type="inferred from homology"/>
<organism evidence="10 11">
    <name type="scientific">Aphanomyces euteiches</name>
    <dbReference type="NCBI Taxonomy" id="100861"/>
    <lineage>
        <taxon>Eukaryota</taxon>
        <taxon>Sar</taxon>
        <taxon>Stramenopiles</taxon>
        <taxon>Oomycota</taxon>
        <taxon>Saprolegniomycetes</taxon>
        <taxon>Saprolegniales</taxon>
        <taxon>Verrucalvaceae</taxon>
        <taxon>Aphanomyces</taxon>
    </lineage>
</organism>
<dbReference type="PANTHER" id="PTHR44329">
    <property type="entry name" value="SERINE/THREONINE-PROTEIN KINASE TNNI3K-RELATED"/>
    <property type="match status" value="1"/>
</dbReference>
<dbReference type="InterPro" id="IPR000719">
    <property type="entry name" value="Prot_kinase_dom"/>
</dbReference>
<evidence type="ECO:0008006" key="12">
    <source>
        <dbReference type="Google" id="ProtNLM"/>
    </source>
</evidence>
<dbReference type="PROSITE" id="PS50011">
    <property type="entry name" value="PROTEIN_KINASE_DOM"/>
    <property type="match status" value="1"/>
</dbReference>
<keyword evidence="3" id="KW-0808">Transferase</keyword>
<dbReference type="PROSITE" id="PS00107">
    <property type="entry name" value="PROTEIN_KINASE_ATP"/>
    <property type="match status" value="1"/>
</dbReference>
<reference evidence="10 11" key="1">
    <citation type="submission" date="2019-07" db="EMBL/GenBank/DDBJ databases">
        <title>Genomics analysis of Aphanomyces spp. identifies a new class of oomycete effector associated with host adaptation.</title>
        <authorList>
            <person name="Gaulin E."/>
        </authorList>
    </citation>
    <scope>NUCLEOTIDE SEQUENCE [LARGE SCALE GENOMIC DNA]</scope>
    <source>
        <strain evidence="10 11">ATCC 201684</strain>
    </source>
</reference>
<dbReference type="CDD" id="cd21037">
    <property type="entry name" value="MLKL_NTD"/>
    <property type="match status" value="1"/>
</dbReference>
<evidence type="ECO:0000313" key="10">
    <source>
        <dbReference type="EMBL" id="KAF0733055.1"/>
    </source>
</evidence>
<feature type="domain" description="C2" evidence="8">
    <location>
        <begin position="519"/>
        <end position="641"/>
    </location>
</feature>
<dbReference type="PROSITE" id="PS50004">
    <property type="entry name" value="C2"/>
    <property type="match status" value="1"/>
</dbReference>
<dbReference type="PANTHER" id="PTHR44329:SF288">
    <property type="entry name" value="MITOGEN-ACTIVATED PROTEIN KINASE KINASE KINASE 20"/>
    <property type="match status" value="1"/>
</dbReference>
<dbReference type="InterPro" id="IPR000008">
    <property type="entry name" value="C2_dom"/>
</dbReference>
<keyword evidence="2" id="KW-0723">Serine/threonine-protein kinase</keyword>
<feature type="domain" description="Protein kinase" evidence="9">
    <location>
        <begin position="265"/>
        <end position="519"/>
    </location>
</feature>
<dbReference type="SUPFAM" id="SSF56112">
    <property type="entry name" value="Protein kinase-like (PK-like)"/>
    <property type="match status" value="1"/>
</dbReference>
<sequence length="907" mass="101693">MGVSERASSTGGLMANVLQVAETIMDSVDPNIRPALGAATSILRLVDTFHTNREDLQFTATLVAELTKSIMEGKTTAGWKQEDISFLTSTLQDLHAYLVSLESDSSNWMISKYDQAKQIATAERIAEELNKHNARVEKAAFVLQLKFQVRRDIMNEETHDAVKKSVKVLKGYGERMDQMNEHMSNYTNKLDAVLEIAIQTQRTKEQYQHEVAIRNRPPDPDMAQSLEQLQLIVDERAQSEWRGTNALDLKTHVQKWMLPSTLVEFDYTKSIGHGASANVYKGVYFDKPVAVKCFHGILSADSHDLERDIVREIKQWSKVSKLPYVLSLIGVCTKVSRPLIVSEWCPHTIVSYVDQRPNRLLPMVYEFICGLASIHEHGVVHRDLKGSNVLVTEQNHVAITDFGLSKSTLTTMSRISNIAPTGYVINWSSPEMRFQARRAGPPADIWSFAMTVYQLLSKEVPYQGRAVFDIENALRSDDDRPCRPANLNSALDPLWKQLERCWLRDPKDRPTAQEFQKFMEDTYNANSEPNMPPMSTGSLFILVSCAKGLRNTQIFGTQDPYVEITFNGKKDITPTHDNGHTAPYWDSLLELKAPPKLDMNQSITIRVMNENWKILGHNEIASVTTLTIGQLLEVTRQNQEKSTMGAKGWFRLHPKGHILINAFLTNQYESMPKSSTRVTMKHVCAVEGAEDAVDEVEGSSIVKSSVCVLGPFGSGKSTLINSIFGHEVCESDLWGGCTQDIKIVGDAMKLTLVDTPSYPFEGDNTKLNRALMKCRVAVLVFEKRVAEVLELAKMAIAAGCSLVFVRSKRELLPLVCKDQHPANLSNQVALTLKKDHTVIEQLLGVTEFPNFYIDALAALQARLPDGQPLKKELLQAWIDMLTAIWKASGIPVESSMRLDLKESVPYL</sequence>
<dbReference type="Gene3D" id="1.10.510.10">
    <property type="entry name" value="Transferase(Phosphotransferase) domain 1"/>
    <property type="match status" value="1"/>
</dbReference>
<dbReference type="VEuPathDB" id="FungiDB:AeMF1_001103"/>
<dbReference type="InterPro" id="IPR011009">
    <property type="entry name" value="Kinase-like_dom_sf"/>
</dbReference>
<accession>A0A6G0WZM8</accession>
<dbReference type="InterPro" id="IPR051681">
    <property type="entry name" value="Ser/Thr_Kinases-Pseudokinases"/>
</dbReference>
<dbReference type="PROSITE" id="PS00108">
    <property type="entry name" value="PROTEIN_KINASE_ST"/>
    <property type="match status" value="1"/>
</dbReference>
<dbReference type="AlphaFoldDB" id="A0A6G0WZM8"/>
<dbReference type="SUPFAM" id="SSF49562">
    <property type="entry name" value="C2 domain (Calcium/lipid-binding domain, CaLB)"/>
    <property type="match status" value="1"/>
</dbReference>
<dbReference type="Pfam" id="PF07714">
    <property type="entry name" value="PK_Tyr_Ser-Thr"/>
    <property type="match status" value="1"/>
</dbReference>
<dbReference type="InterPro" id="IPR059179">
    <property type="entry name" value="MLKL-like_MCAfunc"/>
</dbReference>
<dbReference type="CDD" id="cd00882">
    <property type="entry name" value="Ras_like_GTPase"/>
    <property type="match status" value="1"/>
</dbReference>
<dbReference type="InterPro" id="IPR017441">
    <property type="entry name" value="Protein_kinase_ATP_BS"/>
</dbReference>
<evidence type="ECO:0000259" key="9">
    <source>
        <dbReference type="PROSITE" id="PS50011"/>
    </source>
</evidence>
<gene>
    <name evidence="10" type="ORF">Ae201684_009878</name>
</gene>
<evidence type="ECO:0000256" key="1">
    <source>
        <dbReference type="ARBA" id="ARBA00008171"/>
    </source>
</evidence>
<evidence type="ECO:0000256" key="5">
    <source>
        <dbReference type="ARBA" id="ARBA00022777"/>
    </source>
</evidence>
<evidence type="ECO:0000256" key="3">
    <source>
        <dbReference type="ARBA" id="ARBA00022679"/>
    </source>
</evidence>
<evidence type="ECO:0000259" key="8">
    <source>
        <dbReference type="PROSITE" id="PS50004"/>
    </source>
</evidence>
<dbReference type="GO" id="GO:0005525">
    <property type="term" value="F:GTP binding"/>
    <property type="evidence" value="ECO:0007669"/>
    <property type="project" value="InterPro"/>
</dbReference>
<evidence type="ECO:0000313" key="11">
    <source>
        <dbReference type="Proteomes" id="UP000481153"/>
    </source>
</evidence>
<evidence type="ECO:0000256" key="7">
    <source>
        <dbReference type="PROSITE-ProRule" id="PRU10141"/>
    </source>
</evidence>
<dbReference type="Proteomes" id="UP000481153">
    <property type="component" value="Unassembled WGS sequence"/>
</dbReference>
<dbReference type="SUPFAM" id="SSF52540">
    <property type="entry name" value="P-loop containing nucleoside triphosphate hydrolases"/>
    <property type="match status" value="1"/>
</dbReference>
<dbReference type="Pfam" id="PF01926">
    <property type="entry name" value="MMR_HSR1"/>
    <property type="match status" value="1"/>
</dbReference>
<evidence type="ECO:0000256" key="4">
    <source>
        <dbReference type="ARBA" id="ARBA00022741"/>
    </source>
</evidence>
<dbReference type="InterPro" id="IPR008271">
    <property type="entry name" value="Ser/Thr_kinase_AS"/>
</dbReference>
<dbReference type="EMBL" id="VJMJ01000126">
    <property type="protein sequence ID" value="KAF0733055.1"/>
    <property type="molecule type" value="Genomic_DNA"/>
</dbReference>
<evidence type="ECO:0000256" key="2">
    <source>
        <dbReference type="ARBA" id="ARBA00022527"/>
    </source>
</evidence>
<protein>
    <recommendedName>
        <fullName evidence="12">Protein kinase domain-containing protein</fullName>
    </recommendedName>
</protein>
<dbReference type="SMART" id="SM00220">
    <property type="entry name" value="S_TKc"/>
    <property type="match status" value="1"/>
</dbReference>
<keyword evidence="4 7" id="KW-0547">Nucleotide-binding</keyword>
<dbReference type="GO" id="GO:0005524">
    <property type="term" value="F:ATP binding"/>
    <property type="evidence" value="ECO:0007669"/>
    <property type="project" value="UniProtKB-UniRule"/>
</dbReference>
<name>A0A6G0WZM8_9STRA</name>
<dbReference type="Gene3D" id="2.60.40.150">
    <property type="entry name" value="C2 domain"/>
    <property type="match status" value="1"/>
</dbReference>
<dbReference type="SMART" id="SM00239">
    <property type="entry name" value="C2"/>
    <property type="match status" value="1"/>
</dbReference>
<comment type="similarity">
    <text evidence="1">Belongs to the protein kinase superfamily. TKL Ser/Thr protein kinase family. ROCO subfamily.</text>
</comment>
<evidence type="ECO:0000256" key="6">
    <source>
        <dbReference type="ARBA" id="ARBA00022840"/>
    </source>
</evidence>
<feature type="binding site" evidence="7">
    <location>
        <position position="292"/>
    </location>
    <ligand>
        <name>ATP</name>
        <dbReference type="ChEBI" id="CHEBI:30616"/>
    </ligand>
</feature>
<dbReference type="InterPro" id="IPR027417">
    <property type="entry name" value="P-loop_NTPase"/>
</dbReference>